<gene>
    <name evidence="2" type="ORF">MELLADRAFT_114023</name>
</gene>
<feature type="region of interest" description="Disordered" evidence="1">
    <location>
        <begin position="306"/>
        <end position="353"/>
    </location>
</feature>
<reference evidence="3" key="1">
    <citation type="journal article" date="2011" name="Proc. Natl. Acad. Sci. U.S.A.">
        <title>Obligate biotrophy features unraveled by the genomic analysis of rust fungi.</title>
        <authorList>
            <person name="Duplessis S."/>
            <person name="Cuomo C.A."/>
            <person name="Lin Y.-C."/>
            <person name="Aerts A."/>
            <person name="Tisserant E."/>
            <person name="Veneault-Fourrey C."/>
            <person name="Joly D.L."/>
            <person name="Hacquard S."/>
            <person name="Amselem J."/>
            <person name="Cantarel B.L."/>
            <person name="Chiu R."/>
            <person name="Coutinho P.M."/>
            <person name="Feau N."/>
            <person name="Field M."/>
            <person name="Frey P."/>
            <person name="Gelhaye E."/>
            <person name="Goldberg J."/>
            <person name="Grabherr M.G."/>
            <person name="Kodira C.D."/>
            <person name="Kohler A."/>
            <person name="Kuees U."/>
            <person name="Lindquist E.A."/>
            <person name="Lucas S.M."/>
            <person name="Mago R."/>
            <person name="Mauceli E."/>
            <person name="Morin E."/>
            <person name="Murat C."/>
            <person name="Pangilinan J.L."/>
            <person name="Park R."/>
            <person name="Pearson M."/>
            <person name="Quesneville H."/>
            <person name="Rouhier N."/>
            <person name="Sakthikumar S."/>
            <person name="Salamov A.A."/>
            <person name="Schmutz J."/>
            <person name="Selles B."/>
            <person name="Shapiro H."/>
            <person name="Tanguay P."/>
            <person name="Tuskan G.A."/>
            <person name="Henrissat B."/>
            <person name="Van de Peer Y."/>
            <person name="Rouze P."/>
            <person name="Ellis J.G."/>
            <person name="Dodds P.N."/>
            <person name="Schein J.E."/>
            <person name="Zhong S."/>
            <person name="Hamelin R.C."/>
            <person name="Grigoriev I.V."/>
            <person name="Szabo L.J."/>
            <person name="Martin F."/>
        </authorList>
    </citation>
    <scope>NUCLEOTIDE SEQUENCE [LARGE SCALE GENOMIC DNA]</scope>
    <source>
        <strain evidence="3">98AG31 / pathotype 3-4-7</strain>
    </source>
</reference>
<accession>F4SBW5</accession>
<dbReference type="HOGENOM" id="CLU_045281_0_0_1"/>
<dbReference type="GeneID" id="18925181"/>
<protein>
    <submittedName>
        <fullName evidence="2">Uncharacterized protein</fullName>
    </submittedName>
</protein>
<evidence type="ECO:0000313" key="3">
    <source>
        <dbReference type="Proteomes" id="UP000001072"/>
    </source>
</evidence>
<evidence type="ECO:0000313" key="2">
    <source>
        <dbReference type="EMBL" id="EGF97869.1"/>
    </source>
</evidence>
<sequence length="353" mass="39892">MSSDIRQPIEILAAPATSVSKQTRAKVILPSEITALTDDDLYKLIKETHYKRYNSPADLAKLYARKSVVPDSELVKSLIYSGSRNATIEVMKIISEAQGTPKGHMDPNSTLGLNRVEQVDDRGVMTDDNLMDTYSFTPICLRVALSLGNTKDDPRVLEEQDQERNAGFPQCQCSNCDPEGSHILRHNLPRITKSNYAQAMNDVYSVEGFLNALEIDEEVQKTDLNNNNNNKKASKKRNGPLDPVLEELADELVYEFELHYKEIFGDDGYCESTDYFDLDCAKDIWKGRDTGLDYAHKRAKVIEREKQNEEKRTVSKGLKQVDRNCAGQPQVAKQKRTRRTAAQVKADDEQARL</sequence>
<dbReference type="InParanoid" id="F4SBW5"/>
<organism evidence="3">
    <name type="scientific">Melampsora larici-populina (strain 98AG31 / pathotype 3-4-7)</name>
    <name type="common">Poplar leaf rust fungus</name>
    <dbReference type="NCBI Taxonomy" id="747676"/>
    <lineage>
        <taxon>Eukaryota</taxon>
        <taxon>Fungi</taxon>
        <taxon>Dikarya</taxon>
        <taxon>Basidiomycota</taxon>
        <taxon>Pucciniomycotina</taxon>
        <taxon>Pucciniomycetes</taxon>
        <taxon>Pucciniales</taxon>
        <taxon>Melampsoraceae</taxon>
        <taxon>Melampsora</taxon>
    </lineage>
</organism>
<proteinExistence type="predicted"/>
<dbReference type="VEuPathDB" id="FungiDB:MELLADRAFT_114023"/>
<dbReference type="RefSeq" id="XP_007418863.1">
    <property type="nucleotide sequence ID" value="XM_007418801.1"/>
</dbReference>
<dbReference type="AlphaFoldDB" id="F4SBW5"/>
<feature type="region of interest" description="Disordered" evidence="1">
    <location>
        <begin position="221"/>
        <end position="240"/>
    </location>
</feature>
<dbReference type="KEGG" id="mlr:MELLADRAFT_114023"/>
<dbReference type="EMBL" id="GL883195">
    <property type="protein sequence ID" value="EGF97869.1"/>
    <property type="molecule type" value="Genomic_DNA"/>
</dbReference>
<name>F4SBW5_MELLP</name>
<keyword evidence="3" id="KW-1185">Reference proteome</keyword>
<evidence type="ECO:0000256" key="1">
    <source>
        <dbReference type="SAM" id="MobiDB-lite"/>
    </source>
</evidence>
<dbReference type="Proteomes" id="UP000001072">
    <property type="component" value="Unassembled WGS sequence"/>
</dbReference>